<dbReference type="Gene3D" id="2.60.200.20">
    <property type="match status" value="1"/>
</dbReference>
<gene>
    <name evidence="2" type="ORF">F5984_03790</name>
</gene>
<dbReference type="EMBL" id="WELI01000001">
    <property type="protein sequence ID" value="KAB7733070.1"/>
    <property type="molecule type" value="Genomic_DNA"/>
</dbReference>
<dbReference type="PROSITE" id="PS50006">
    <property type="entry name" value="FHA_DOMAIN"/>
    <property type="match status" value="1"/>
</dbReference>
<dbReference type="RefSeq" id="WP_152122897.1">
    <property type="nucleotide sequence ID" value="NZ_WELI01000001.1"/>
</dbReference>
<dbReference type="Proteomes" id="UP000488299">
    <property type="component" value="Unassembled WGS sequence"/>
</dbReference>
<evidence type="ECO:0000313" key="3">
    <source>
        <dbReference type="Proteomes" id="UP000488299"/>
    </source>
</evidence>
<name>A0A7J5U7E1_9BACT</name>
<keyword evidence="3" id="KW-1185">Reference proteome</keyword>
<sequence>MEKQPKTFWDQLSNLLVPKRQSGVPEPIKSDRILHELIRCFEASLNRESIGNSLLFDAHYIVILHPSSYTERLAALPVIVNEAVNAFYAAIDRRKGGDDRIVTVASHWQFKFGPGTEFEGRAIGPADIEVIGSLTGHSLEIDPGPRPSANSNLKATRKVKNTNVYEKMDVNLPAFGHIDFRESGAFAVRIDPARLAPPVPGPAVTDGVASANAPAPQSVAPATAPGPVVPPVAPVRPEHLARIDCYMADQNTEETHWMKDREVVIARHEPDNGAFANYIRLRSPYVSNPHARIRYDASAGVFQLASFSGHETRLNEQIVARSEPTNPVWVELPSPSQILLNGVVTLTFTRTD</sequence>
<dbReference type="InterPro" id="IPR008984">
    <property type="entry name" value="SMAD_FHA_dom_sf"/>
</dbReference>
<proteinExistence type="predicted"/>
<dbReference type="AlphaFoldDB" id="A0A7J5U7E1"/>
<dbReference type="InterPro" id="IPR000253">
    <property type="entry name" value="FHA_dom"/>
</dbReference>
<evidence type="ECO:0000259" key="1">
    <source>
        <dbReference type="PROSITE" id="PS50006"/>
    </source>
</evidence>
<organism evidence="2 3">
    <name type="scientific">Rudanella paleaurantiibacter</name>
    <dbReference type="NCBI Taxonomy" id="2614655"/>
    <lineage>
        <taxon>Bacteria</taxon>
        <taxon>Pseudomonadati</taxon>
        <taxon>Bacteroidota</taxon>
        <taxon>Cytophagia</taxon>
        <taxon>Cytophagales</taxon>
        <taxon>Cytophagaceae</taxon>
        <taxon>Rudanella</taxon>
    </lineage>
</organism>
<reference evidence="2 3" key="1">
    <citation type="submission" date="2019-10" db="EMBL/GenBank/DDBJ databases">
        <title>Rudanella paleaurantiibacter sp. nov., isolated from sludge.</title>
        <authorList>
            <person name="Xu S.Q."/>
        </authorList>
    </citation>
    <scope>NUCLEOTIDE SEQUENCE [LARGE SCALE GENOMIC DNA]</scope>
    <source>
        <strain evidence="2 3">HX-22-17</strain>
    </source>
</reference>
<protein>
    <submittedName>
        <fullName evidence="2">FHA domain-containing protein</fullName>
    </submittedName>
</protein>
<accession>A0A7J5U7E1</accession>
<feature type="domain" description="FHA" evidence="1">
    <location>
        <begin position="263"/>
        <end position="319"/>
    </location>
</feature>
<dbReference type="SUPFAM" id="SSF49879">
    <property type="entry name" value="SMAD/FHA domain"/>
    <property type="match status" value="1"/>
</dbReference>
<evidence type="ECO:0000313" key="2">
    <source>
        <dbReference type="EMBL" id="KAB7733070.1"/>
    </source>
</evidence>
<comment type="caution">
    <text evidence="2">The sequence shown here is derived from an EMBL/GenBank/DDBJ whole genome shotgun (WGS) entry which is preliminary data.</text>
</comment>